<accession>B1ZUK3</accession>
<dbReference type="OrthoDB" id="197906at2"/>
<sequence>MPWLPLAAAHPATLEKLQKIPPAFWLKVGIAVLAVVAVVVAARMFAKANKIIVVIIAAVVFTLIGFNWIYERNEPAWATPIVAKLAEFFPSKTTHPGK</sequence>
<dbReference type="HOGENOM" id="CLU_2331026_0_0_0"/>
<reference evidence="2 3" key="1">
    <citation type="journal article" date="2011" name="J. Bacteriol.">
        <title>Genome sequence of the verrucomicrobium Opitutus terrae PB90-1, an abundant inhabitant of rice paddy soil ecosystems.</title>
        <authorList>
            <person name="van Passel M.W."/>
            <person name="Kant R."/>
            <person name="Palva A."/>
            <person name="Copeland A."/>
            <person name="Lucas S."/>
            <person name="Lapidus A."/>
            <person name="Glavina del Rio T."/>
            <person name="Pitluck S."/>
            <person name="Goltsman E."/>
            <person name="Clum A."/>
            <person name="Sun H."/>
            <person name="Schmutz J."/>
            <person name="Larimer F.W."/>
            <person name="Land M.L."/>
            <person name="Hauser L."/>
            <person name="Kyrpides N."/>
            <person name="Mikhailova N."/>
            <person name="Richardson P.P."/>
            <person name="Janssen P.H."/>
            <person name="de Vos W.M."/>
            <person name="Smidt H."/>
        </authorList>
    </citation>
    <scope>NUCLEOTIDE SEQUENCE [LARGE SCALE GENOMIC DNA]</scope>
    <source>
        <strain evidence="3">DSM 11246 / JCM 15787 / PB90-1</strain>
    </source>
</reference>
<dbReference type="AlphaFoldDB" id="B1ZUK3"/>
<keyword evidence="3" id="KW-1185">Reference proteome</keyword>
<dbReference type="EMBL" id="CP001032">
    <property type="protein sequence ID" value="ACB74046.1"/>
    <property type="molecule type" value="Genomic_DNA"/>
</dbReference>
<keyword evidence="1" id="KW-0472">Membrane</keyword>
<dbReference type="Proteomes" id="UP000007013">
    <property type="component" value="Chromosome"/>
</dbReference>
<keyword evidence="1" id="KW-0812">Transmembrane</keyword>
<feature type="transmembrane region" description="Helical" evidence="1">
    <location>
        <begin position="51"/>
        <end position="70"/>
    </location>
</feature>
<evidence type="ECO:0000256" key="1">
    <source>
        <dbReference type="SAM" id="Phobius"/>
    </source>
</evidence>
<dbReference type="KEGG" id="ote:Oter_0757"/>
<organism evidence="2 3">
    <name type="scientific">Opitutus terrae (strain DSM 11246 / JCM 15787 / PB90-1)</name>
    <dbReference type="NCBI Taxonomy" id="452637"/>
    <lineage>
        <taxon>Bacteria</taxon>
        <taxon>Pseudomonadati</taxon>
        <taxon>Verrucomicrobiota</taxon>
        <taxon>Opitutia</taxon>
        <taxon>Opitutales</taxon>
        <taxon>Opitutaceae</taxon>
        <taxon>Opitutus</taxon>
    </lineage>
</organism>
<protein>
    <submittedName>
        <fullName evidence="2">Uncharacterized protein</fullName>
    </submittedName>
</protein>
<evidence type="ECO:0000313" key="2">
    <source>
        <dbReference type="EMBL" id="ACB74046.1"/>
    </source>
</evidence>
<dbReference type="RefSeq" id="WP_012373584.1">
    <property type="nucleotide sequence ID" value="NC_010571.1"/>
</dbReference>
<evidence type="ECO:0000313" key="3">
    <source>
        <dbReference type="Proteomes" id="UP000007013"/>
    </source>
</evidence>
<proteinExistence type="predicted"/>
<keyword evidence="1" id="KW-1133">Transmembrane helix</keyword>
<gene>
    <name evidence="2" type="ordered locus">Oter_0757</name>
</gene>
<name>B1ZUK3_OPITP</name>
<feature type="transmembrane region" description="Helical" evidence="1">
    <location>
        <begin position="24"/>
        <end position="44"/>
    </location>
</feature>